<dbReference type="Pfam" id="PF07714">
    <property type="entry name" value="PK_Tyr_Ser-Thr"/>
    <property type="match status" value="1"/>
</dbReference>
<evidence type="ECO:0000259" key="1">
    <source>
        <dbReference type="PROSITE" id="PS50011"/>
    </source>
</evidence>
<dbReference type="OMA" id="ICGEFNS"/>
<dbReference type="EMBL" id="LT934114">
    <property type="protein sequence ID" value="VAH42601.1"/>
    <property type="molecule type" value="Genomic_DNA"/>
</dbReference>
<feature type="domain" description="Protein kinase" evidence="1">
    <location>
        <begin position="1"/>
        <end position="149"/>
    </location>
</feature>
<protein>
    <recommendedName>
        <fullName evidence="1">Protein kinase domain-containing protein</fullName>
    </recommendedName>
</protein>
<dbReference type="Gramene" id="TRITD2Bv1G043460.1">
    <property type="protein sequence ID" value="TRITD2Bv1G043460.1"/>
    <property type="gene ID" value="TRITD2Bv1G043460"/>
</dbReference>
<dbReference type="InterPro" id="IPR050823">
    <property type="entry name" value="Plant_Ser_Thr_Prot_Kinase"/>
</dbReference>
<accession>A0A9R1PFP1</accession>
<dbReference type="InterPro" id="IPR001245">
    <property type="entry name" value="Ser-Thr/Tyr_kinase_cat_dom"/>
</dbReference>
<dbReference type="InterPro" id="IPR000719">
    <property type="entry name" value="Prot_kinase_dom"/>
</dbReference>
<evidence type="ECO:0000313" key="3">
    <source>
        <dbReference type="Proteomes" id="UP000324705"/>
    </source>
</evidence>
<dbReference type="Proteomes" id="UP000324705">
    <property type="component" value="Chromosome 2B"/>
</dbReference>
<dbReference type="PROSITE" id="PS50011">
    <property type="entry name" value="PROTEIN_KINASE_DOM"/>
    <property type="match status" value="1"/>
</dbReference>
<evidence type="ECO:0000313" key="2">
    <source>
        <dbReference type="EMBL" id="VAH42601.1"/>
    </source>
</evidence>
<sequence length="149" mass="16009">MGSGSRAASRKSTASSSSWRSLLDGCLGGTMAAGENVPASGGLEAMFLGELQLRHPCLVRMIGYCCEEEHRLLVYELMAHGSLDDYFFKPFYRPVLPWSTRLSIVLATAKGLVSLHGTEKPLICGEFNASDILLDSVGDHSASLALVKC</sequence>
<dbReference type="Gene3D" id="1.10.510.10">
    <property type="entry name" value="Transferase(Phosphotransferase) domain 1"/>
    <property type="match status" value="1"/>
</dbReference>
<reference evidence="2 3" key="1">
    <citation type="submission" date="2017-09" db="EMBL/GenBank/DDBJ databases">
        <authorList>
            <consortium name="International Durum Wheat Genome Sequencing Consortium (IDWGSC)"/>
            <person name="Milanesi L."/>
        </authorList>
    </citation>
    <scope>NUCLEOTIDE SEQUENCE [LARGE SCALE GENOMIC DNA]</scope>
    <source>
        <strain evidence="3">cv. Svevo</strain>
    </source>
</reference>
<dbReference type="GO" id="GO:0004672">
    <property type="term" value="F:protein kinase activity"/>
    <property type="evidence" value="ECO:0007669"/>
    <property type="project" value="InterPro"/>
</dbReference>
<organism evidence="2 3">
    <name type="scientific">Triticum turgidum subsp. durum</name>
    <name type="common">Durum wheat</name>
    <name type="synonym">Triticum durum</name>
    <dbReference type="NCBI Taxonomy" id="4567"/>
    <lineage>
        <taxon>Eukaryota</taxon>
        <taxon>Viridiplantae</taxon>
        <taxon>Streptophyta</taxon>
        <taxon>Embryophyta</taxon>
        <taxon>Tracheophyta</taxon>
        <taxon>Spermatophyta</taxon>
        <taxon>Magnoliopsida</taxon>
        <taxon>Liliopsida</taxon>
        <taxon>Poales</taxon>
        <taxon>Poaceae</taxon>
        <taxon>BOP clade</taxon>
        <taxon>Pooideae</taxon>
        <taxon>Triticodae</taxon>
        <taxon>Triticeae</taxon>
        <taxon>Triticinae</taxon>
        <taxon>Triticum</taxon>
    </lineage>
</organism>
<dbReference type="AlphaFoldDB" id="A0A9R1PFP1"/>
<gene>
    <name evidence="2" type="ORF">TRITD_2Bv1G043460</name>
</gene>
<dbReference type="SUPFAM" id="SSF56112">
    <property type="entry name" value="Protein kinase-like (PK-like)"/>
    <property type="match status" value="1"/>
</dbReference>
<keyword evidence="3" id="KW-1185">Reference proteome</keyword>
<name>A0A9R1PFP1_TRITD</name>
<dbReference type="GO" id="GO:0005524">
    <property type="term" value="F:ATP binding"/>
    <property type="evidence" value="ECO:0007669"/>
    <property type="project" value="InterPro"/>
</dbReference>
<dbReference type="InterPro" id="IPR011009">
    <property type="entry name" value="Kinase-like_dom_sf"/>
</dbReference>
<dbReference type="PANTHER" id="PTHR45621">
    <property type="entry name" value="OS01G0588500 PROTEIN-RELATED"/>
    <property type="match status" value="1"/>
</dbReference>
<proteinExistence type="predicted"/>